<reference evidence="1" key="1">
    <citation type="submission" date="2014-09" db="EMBL/GenBank/DDBJ databases">
        <authorList>
            <person name="Magalhaes I.L.F."/>
            <person name="Oliveira U."/>
            <person name="Santos F.R."/>
            <person name="Vidigal T.H.D.A."/>
            <person name="Brescovit A.D."/>
            <person name="Santos A.J."/>
        </authorList>
    </citation>
    <scope>NUCLEOTIDE SEQUENCE</scope>
    <source>
        <tissue evidence="1">Shoot tissue taken approximately 20 cm above the soil surface</tissue>
    </source>
</reference>
<proteinExistence type="predicted"/>
<dbReference type="AlphaFoldDB" id="A0A0A9A2K3"/>
<protein>
    <submittedName>
        <fullName evidence="1">Uncharacterized protein</fullName>
    </submittedName>
</protein>
<accession>A0A0A9A2K3</accession>
<name>A0A0A9A2K3_ARUDO</name>
<sequence>MPVTLENCQCCWSSTYQIQHDSWIYFTQYYEQWKELNTTKHSPPTGISNTETWMQWLGLIL</sequence>
<organism evidence="1">
    <name type="scientific">Arundo donax</name>
    <name type="common">Giant reed</name>
    <name type="synonym">Donax arundinaceus</name>
    <dbReference type="NCBI Taxonomy" id="35708"/>
    <lineage>
        <taxon>Eukaryota</taxon>
        <taxon>Viridiplantae</taxon>
        <taxon>Streptophyta</taxon>
        <taxon>Embryophyta</taxon>
        <taxon>Tracheophyta</taxon>
        <taxon>Spermatophyta</taxon>
        <taxon>Magnoliopsida</taxon>
        <taxon>Liliopsida</taxon>
        <taxon>Poales</taxon>
        <taxon>Poaceae</taxon>
        <taxon>PACMAD clade</taxon>
        <taxon>Arundinoideae</taxon>
        <taxon>Arundineae</taxon>
        <taxon>Arundo</taxon>
    </lineage>
</organism>
<dbReference type="EMBL" id="GBRH01253747">
    <property type="protein sequence ID" value="JAD44148.1"/>
    <property type="molecule type" value="Transcribed_RNA"/>
</dbReference>
<reference evidence="1" key="2">
    <citation type="journal article" date="2015" name="Data Brief">
        <title>Shoot transcriptome of the giant reed, Arundo donax.</title>
        <authorList>
            <person name="Barrero R.A."/>
            <person name="Guerrero F.D."/>
            <person name="Moolhuijzen P."/>
            <person name="Goolsby J.A."/>
            <person name="Tidwell J."/>
            <person name="Bellgard S.E."/>
            <person name="Bellgard M.I."/>
        </authorList>
    </citation>
    <scope>NUCLEOTIDE SEQUENCE</scope>
    <source>
        <tissue evidence="1">Shoot tissue taken approximately 20 cm above the soil surface</tissue>
    </source>
</reference>
<evidence type="ECO:0000313" key="1">
    <source>
        <dbReference type="EMBL" id="JAD44148.1"/>
    </source>
</evidence>